<protein>
    <recommendedName>
        <fullName evidence="4">Lipoprotein</fullName>
    </recommendedName>
</protein>
<evidence type="ECO:0000313" key="3">
    <source>
        <dbReference type="Proteomes" id="UP000245582"/>
    </source>
</evidence>
<evidence type="ECO:0008006" key="4">
    <source>
        <dbReference type="Google" id="ProtNLM"/>
    </source>
</evidence>
<feature type="signal peptide" evidence="1">
    <location>
        <begin position="1"/>
        <end position="23"/>
    </location>
</feature>
<gene>
    <name evidence="2" type="ORF">CWE05_06275</name>
</gene>
<accession>A0A2U2RSJ4</accession>
<sequence length="273" mass="28331">MASALCASAMLCSLSACSMPRLAGRAEAEAQMSPCEKAMTLADYATHPAEGTPLLEQYATGLAAPLTWIDVAGYCSGRFAEGTLRDAQTKQWLAFLADKFGQSAPEVTPARLDGVTSANVDRPVLDAMAVAEDRAGFAIEVLAARGQTAGATLALSDMHKTAGQQLVSLANGNFDDSGAQSSSSGQSDPRQKVYAIDQLLANPTTIADKASGQTVPTAAAIEMDCARAQIKAVTESKSSTESDTLLILAALAAKHAYTAFQLGYPATDATLFE</sequence>
<dbReference type="EMBL" id="PHUM01000006">
    <property type="protein sequence ID" value="PWH08755.1"/>
    <property type="molecule type" value="Genomic_DNA"/>
</dbReference>
<evidence type="ECO:0000256" key="1">
    <source>
        <dbReference type="SAM" id="SignalP"/>
    </source>
</evidence>
<accession>A0A269T7K6</accession>
<keyword evidence="1" id="KW-0732">Signal</keyword>
<evidence type="ECO:0000313" key="2">
    <source>
        <dbReference type="EMBL" id="PWH08755.1"/>
    </source>
</evidence>
<feature type="chain" id="PRO_5039712739" description="Lipoprotein" evidence="1">
    <location>
        <begin position="24"/>
        <end position="273"/>
    </location>
</feature>
<reference evidence="2 3" key="1">
    <citation type="submission" date="2017-11" db="EMBL/GenBank/DDBJ databases">
        <title>Draft genome sequence of Bifidobacterium longum UMA026, isolated from Holstein dairy cow feces.</title>
        <authorList>
            <person name="Albert K."/>
            <person name="Sela D.A."/>
        </authorList>
    </citation>
    <scope>NUCLEOTIDE SEQUENCE [LARGE SCALE GENOMIC DNA]</scope>
    <source>
        <strain evidence="2 3">UMA026</strain>
    </source>
</reference>
<comment type="caution">
    <text evidence="2">The sequence shown here is derived from an EMBL/GenBank/DDBJ whole genome shotgun (WGS) entry which is preliminary data.</text>
</comment>
<dbReference type="Proteomes" id="UP000245582">
    <property type="component" value="Unassembled WGS sequence"/>
</dbReference>
<proteinExistence type="predicted"/>
<dbReference type="AlphaFoldDB" id="A0A269T7K6"/>
<organism evidence="2 3">
    <name type="scientific">Bifidobacterium longum</name>
    <dbReference type="NCBI Taxonomy" id="216816"/>
    <lineage>
        <taxon>Bacteria</taxon>
        <taxon>Bacillati</taxon>
        <taxon>Actinomycetota</taxon>
        <taxon>Actinomycetes</taxon>
        <taxon>Bifidobacteriales</taxon>
        <taxon>Bifidobacteriaceae</taxon>
        <taxon>Bifidobacterium</taxon>
    </lineage>
</organism>
<name>A0A269T7K6_BIFLN</name>